<proteinExistence type="predicted"/>
<gene>
    <name evidence="2" type="ORF">GCM10009431_00850</name>
</gene>
<dbReference type="EMBL" id="BAAAGF010000001">
    <property type="protein sequence ID" value="GAA0735702.1"/>
    <property type="molecule type" value="Genomic_DNA"/>
</dbReference>
<name>A0ABP3UIW5_9FLAO</name>
<accession>A0ABP3UIW5</accession>
<sequence length="192" mass="22191">MFYYIYNISFSTIYTMKTFSTKFNLKKTILLILISVCFNTVNAQEKTSDFWNHVRFGGGVGLSFGDGFFSGTLAPSAIYEFNNQFALGLGLNGTYNSRKNFYKSTIFGGSLIGLFHPINEIQLSAEFEELNVSRKWEDNLGIEDQNYWYPALFIGAGYRTQNVTFGIRYDVLYDENKSIYADPWMPFVRFYF</sequence>
<dbReference type="Proteomes" id="UP001500736">
    <property type="component" value="Unassembled WGS sequence"/>
</dbReference>
<organism evidence="2 3">
    <name type="scientific">Gaetbulibacter jejuensis</name>
    <dbReference type="NCBI Taxonomy" id="584607"/>
    <lineage>
        <taxon>Bacteria</taxon>
        <taxon>Pseudomonadati</taxon>
        <taxon>Bacteroidota</taxon>
        <taxon>Flavobacteriia</taxon>
        <taxon>Flavobacteriales</taxon>
        <taxon>Flavobacteriaceae</taxon>
        <taxon>Gaetbulibacter</taxon>
    </lineage>
</organism>
<feature type="signal peptide" evidence="1">
    <location>
        <begin position="1"/>
        <end position="43"/>
    </location>
</feature>
<reference evidence="3" key="1">
    <citation type="journal article" date="2019" name="Int. J. Syst. Evol. Microbiol.">
        <title>The Global Catalogue of Microorganisms (GCM) 10K type strain sequencing project: providing services to taxonomists for standard genome sequencing and annotation.</title>
        <authorList>
            <consortium name="The Broad Institute Genomics Platform"/>
            <consortium name="The Broad Institute Genome Sequencing Center for Infectious Disease"/>
            <person name="Wu L."/>
            <person name="Ma J."/>
        </authorList>
    </citation>
    <scope>NUCLEOTIDE SEQUENCE [LARGE SCALE GENOMIC DNA]</scope>
    <source>
        <strain evidence="3">JCM 15976</strain>
    </source>
</reference>
<keyword evidence="1" id="KW-0732">Signal</keyword>
<protein>
    <recommendedName>
        <fullName evidence="4">Alpha-ketoglutarate decarboxylase</fullName>
    </recommendedName>
</protein>
<evidence type="ECO:0000313" key="2">
    <source>
        <dbReference type="EMBL" id="GAA0735702.1"/>
    </source>
</evidence>
<evidence type="ECO:0008006" key="4">
    <source>
        <dbReference type="Google" id="ProtNLM"/>
    </source>
</evidence>
<comment type="caution">
    <text evidence="2">The sequence shown here is derived from an EMBL/GenBank/DDBJ whole genome shotgun (WGS) entry which is preliminary data.</text>
</comment>
<feature type="chain" id="PRO_5045667295" description="Alpha-ketoglutarate decarboxylase" evidence="1">
    <location>
        <begin position="44"/>
        <end position="192"/>
    </location>
</feature>
<evidence type="ECO:0000313" key="3">
    <source>
        <dbReference type="Proteomes" id="UP001500736"/>
    </source>
</evidence>
<keyword evidence="3" id="KW-1185">Reference proteome</keyword>
<evidence type="ECO:0000256" key="1">
    <source>
        <dbReference type="SAM" id="SignalP"/>
    </source>
</evidence>